<feature type="compositionally biased region" description="Polar residues" evidence="12">
    <location>
        <begin position="593"/>
        <end position="603"/>
    </location>
</feature>
<dbReference type="NCBIfam" id="TIGR01130">
    <property type="entry name" value="ER_PDI_fam"/>
    <property type="match status" value="1"/>
</dbReference>
<keyword evidence="10 11" id="KW-0676">Redox-active center</keyword>
<proteinExistence type="inferred from homology"/>
<feature type="disulfide bond" description="Redox-active" evidence="11">
    <location>
        <begin position="149"/>
        <end position="152"/>
    </location>
</feature>
<dbReference type="InterPro" id="IPR005792">
    <property type="entry name" value="Prot_disulphide_isomerase"/>
</dbReference>
<accession>A0A8T2TW91</accession>
<comment type="subcellular location">
    <subcellularLocation>
        <location evidence="2">Endoplasmic reticulum lumen</location>
    </subcellularLocation>
</comment>
<evidence type="ECO:0000313" key="15">
    <source>
        <dbReference type="EMBL" id="KAH7427971.1"/>
    </source>
</evidence>
<dbReference type="InterPro" id="IPR013766">
    <property type="entry name" value="Thioredoxin_domain"/>
</dbReference>
<dbReference type="InterPro" id="IPR036249">
    <property type="entry name" value="Thioredoxin-like_sf"/>
</dbReference>
<evidence type="ECO:0000313" key="16">
    <source>
        <dbReference type="Proteomes" id="UP000825935"/>
    </source>
</evidence>
<feature type="compositionally biased region" description="Basic and acidic residues" evidence="12">
    <location>
        <begin position="582"/>
        <end position="592"/>
    </location>
</feature>
<evidence type="ECO:0000256" key="1">
    <source>
        <dbReference type="ARBA" id="ARBA00001182"/>
    </source>
</evidence>
<dbReference type="PRINTS" id="PR00421">
    <property type="entry name" value="THIOREDOXIN"/>
</dbReference>
<evidence type="ECO:0000259" key="14">
    <source>
        <dbReference type="PROSITE" id="PS51352"/>
    </source>
</evidence>
<dbReference type="CDD" id="cd02982">
    <property type="entry name" value="PDI_b'_family"/>
    <property type="match status" value="1"/>
</dbReference>
<evidence type="ECO:0000256" key="13">
    <source>
        <dbReference type="SAM" id="SignalP"/>
    </source>
</evidence>
<evidence type="ECO:0000256" key="2">
    <source>
        <dbReference type="ARBA" id="ARBA00004319"/>
    </source>
</evidence>
<keyword evidence="6" id="KW-0677">Repeat</keyword>
<dbReference type="SUPFAM" id="SSF52833">
    <property type="entry name" value="Thioredoxin-like"/>
    <property type="match status" value="4"/>
</dbReference>
<feature type="region of interest" description="Disordered" evidence="12">
    <location>
        <begin position="48"/>
        <end position="84"/>
    </location>
</feature>
<evidence type="ECO:0000256" key="11">
    <source>
        <dbReference type="PIRSR" id="PIRSR605792-51"/>
    </source>
</evidence>
<evidence type="ECO:0000256" key="8">
    <source>
        <dbReference type="ARBA" id="ARBA00023157"/>
    </source>
</evidence>
<dbReference type="GO" id="GO:0034976">
    <property type="term" value="P:response to endoplasmic reticulum stress"/>
    <property type="evidence" value="ECO:0007669"/>
    <property type="project" value="TreeGrafter"/>
</dbReference>
<dbReference type="CDD" id="cd02961">
    <property type="entry name" value="PDI_a_family"/>
    <property type="match status" value="1"/>
</dbReference>
<dbReference type="CDD" id="cd02995">
    <property type="entry name" value="PDI_a_PDI_a'_C"/>
    <property type="match status" value="1"/>
</dbReference>
<comment type="caution">
    <text evidence="15">The sequence shown here is derived from an EMBL/GenBank/DDBJ whole genome shotgun (WGS) entry which is preliminary data.</text>
</comment>
<dbReference type="GO" id="GO:0005788">
    <property type="term" value="C:endoplasmic reticulum lumen"/>
    <property type="evidence" value="ECO:0007669"/>
    <property type="project" value="UniProtKB-SubCell"/>
</dbReference>
<dbReference type="Pfam" id="PF00085">
    <property type="entry name" value="Thioredoxin"/>
    <property type="match status" value="2"/>
</dbReference>
<dbReference type="Pfam" id="PF13848">
    <property type="entry name" value="Thioredoxin_6"/>
    <property type="match status" value="1"/>
</dbReference>
<evidence type="ECO:0000256" key="4">
    <source>
        <dbReference type="ARBA" id="ARBA00012723"/>
    </source>
</evidence>
<feature type="domain" description="Thioredoxin" evidence="14">
    <location>
        <begin position="95"/>
        <end position="225"/>
    </location>
</feature>
<dbReference type="Proteomes" id="UP000825935">
    <property type="component" value="Chromosome 10"/>
</dbReference>
<keyword evidence="9" id="KW-0413">Isomerase</keyword>
<feature type="compositionally biased region" description="Acidic residues" evidence="12">
    <location>
        <begin position="59"/>
        <end position="69"/>
    </location>
</feature>
<dbReference type="GO" id="GO:0006457">
    <property type="term" value="P:protein folding"/>
    <property type="evidence" value="ECO:0007669"/>
    <property type="project" value="TreeGrafter"/>
</dbReference>
<evidence type="ECO:0000256" key="10">
    <source>
        <dbReference type="ARBA" id="ARBA00023284"/>
    </source>
</evidence>
<dbReference type="Gene3D" id="3.40.30.10">
    <property type="entry name" value="Glutaredoxin"/>
    <property type="match status" value="4"/>
</dbReference>
<dbReference type="CDD" id="cd02981">
    <property type="entry name" value="PDI_b_family"/>
    <property type="match status" value="1"/>
</dbReference>
<dbReference type="OMA" id="FRSKHEP"/>
<dbReference type="PROSITE" id="PS51352">
    <property type="entry name" value="THIOREDOXIN_2"/>
    <property type="match status" value="2"/>
</dbReference>
<evidence type="ECO:0000256" key="6">
    <source>
        <dbReference type="ARBA" id="ARBA00022737"/>
    </source>
</evidence>
<dbReference type="FunFam" id="3.40.30.10:FF:000109">
    <property type="entry name" value="Protein disulfide-isomerase"/>
    <property type="match status" value="1"/>
</dbReference>
<gene>
    <name evidence="15" type="ORF">KP509_10G069400</name>
</gene>
<name>A0A8T2TW91_CERRI</name>
<dbReference type="OrthoDB" id="427280at2759"/>
<feature type="region of interest" description="Disordered" evidence="12">
    <location>
        <begin position="580"/>
        <end position="610"/>
    </location>
</feature>
<dbReference type="PANTHER" id="PTHR18929:SF246">
    <property type="entry name" value="PROTEIN DISULFIDE ISOMERASE-LIKE 1-4"/>
    <property type="match status" value="1"/>
</dbReference>
<dbReference type="PROSITE" id="PS00194">
    <property type="entry name" value="THIOREDOXIN_1"/>
    <property type="match status" value="2"/>
</dbReference>
<feature type="compositionally biased region" description="Gly residues" evidence="12">
    <location>
        <begin position="71"/>
        <end position="81"/>
    </location>
</feature>
<organism evidence="15 16">
    <name type="scientific">Ceratopteris richardii</name>
    <name type="common">Triangle waterfern</name>
    <dbReference type="NCBI Taxonomy" id="49495"/>
    <lineage>
        <taxon>Eukaryota</taxon>
        <taxon>Viridiplantae</taxon>
        <taxon>Streptophyta</taxon>
        <taxon>Embryophyta</taxon>
        <taxon>Tracheophyta</taxon>
        <taxon>Polypodiopsida</taxon>
        <taxon>Polypodiidae</taxon>
        <taxon>Polypodiales</taxon>
        <taxon>Pteridineae</taxon>
        <taxon>Pteridaceae</taxon>
        <taxon>Parkerioideae</taxon>
        <taxon>Ceratopteris</taxon>
    </lineage>
</organism>
<dbReference type="PANTHER" id="PTHR18929">
    <property type="entry name" value="PROTEIN DISULFIDE ISOMERASE"/>
    <property type="match status" value="1"/>
</dbReference>
<dbReference type="GO" id="GO:0003756">
    <property type="term" value="F:protein disulfide isomerase activity"/>
    <property type="evidence" value="ECO:0007669"/>
    <property type="project" value="UniProtKB-EC"/>
</dbReference>
<feature type="disulfide bond" description="Redox-active" evidence="11">
    <location>
        <begin position="489"/>
        <end position="492"/>
    </location>
</feature>
<comment type="catalytic activity">
    <reaction evidence="1">
        <text>Catalyzes the rearrangement of -S-S- bonds in proteins.</text>
        <dbReference type="EC" id="5.3.4.1"/>
    </reaction>
</comment>
<dbReference type="AlphaFoldDB" id="A0A8T2TW91"/>
<dbReference type="FunFam" id="3.40.30.10:FF:000042">
    <property type="entry name" value="protein disulfide-isomerase A2"/>
    <property type="match status" value="1"/>
</dbReference>
<reference evidence="15" key="1">
    <citation type="submission" date="2021-08" db="EMBL/GenBank/DDBJ databases">
        <title>WGS assembly of Ceratopteris richardii.</title>
        <authorList>
            <person name="Marchant D.B."/>
            <person name="Chen G."/>
            <person name="Jenkins J."/>
            <person name="Shu S."/>
            <person name="Leebens-Mack J."/>
            <person name="Grimwood J."/>
            <person name="Schmutz J."/>
            <person name="Soltis P."/>
            <person name="Soltis D."/>
            <person name="Chen Z.-H."/>
        </authorList>
    </citation>
    <scope>NUCLEOTIDE SEQUENCE</scope>
    <source>
        <strain evidence="15">Whitten #5841</strain>
        <tissue evidence="15">Leaf</tissue>
    </source>
</reference>
<protein>
    <recommendedName>
        <fullName evidence="4">protein disulfide-isomerase</fullName>
        <ecNumber evidence="4">5.3.4.1</ecNumber>
    </recommendedName>
</protein>
<sequence>MAGRAGSGFFHISCLLLCLCLLLCRSTRALEAASSELDASEIEALGLEEEDTKAHSADLNEEEFGEDDFPTGGGEGLGGGEGFDEDGFPTGAGEGFGADYFPNGREEDEDDFWSFSISDPDVVVLSLGNFSEFLAANHYVMVKFYAPWCGHCRAVAPEYARAAIELKASGAYLAKVDVTVESELAEQYDVRGLPTLLFFIDGKPKPYSYHRTSEALVAWIQRKVGPVITEVNSTSEAKTILESGNTVVVALFDKFEGKEIDEFTSAARQEDNVLFYYTKNKEVAELFHIKQDSKVPFAVLLKSAAEKVVSYGGDFERSSISDFVLANKLPLVSIFNHDSATSIFESSIKKQIILFASPEDSKLVFPAFEEAAKFHKGKLLFIYVDSSSDEVGKPVVEFFGASVEKPMIMAFMVSEDRPMKYLLEDEPTVEKIKDFATRFLAGKLKQFYKSEPLPEKNDGDVKVVVGKNFDEIVLDESKDVLLEIYATWCGHCQTLEPTYNKLGKVLRGIDSLVIAKMDGTKNEHPRAKSDGYPTLLFYPAGNKTIDAMTVDIEWTIKTFYQFLKKNAAIPFTLAKPTTVGEETTKTDLKEDTPQSIGQMSESTYEPKDEL</sequence>
<keyword evidence="8 11" id="KW-1015">Disulfide bond</keyword>
<keyword evidence="5 13" id="KW-0732">Signal</keyword>
<dbReference type="EC" id="5.3.4.1" evidence="4"/>
<keyword evidence="7" id="KW-0256">Endoplasmic reticulum</keyword>
<comment type="similarity">
    <text evidence="3">Belongs to the protein disulfide isomerase family.</text>
</comment>
<evidence type="ECO:0000256" key="9">
    <source>
        <dbReference type="ARBA" id="ARBA00023235"/>
    </source>
</evidence>
<evidence type="ECO:0000256" key="3">
    <source>
        <dbReference type="ARBA" id="ARBA00006347"/>
    </source>
</evidence>
<evidence type="ECO:0000256" key="5">
    <source>
        <dbReference type="ARBA" id="ARBA00022729"/>
    </source>
</evidence>
<feature type="signal peptide" evidence="13">
    <location>
        <begin position="1"/>
        <end position="29"/>
    </location>
</feature>
<dbReference type="InterPro" id="IPR017937">
    <property type="entry name" value="Thioredoxin_CS"/>
</dbReference>
<evidence type="ECO:0000256" key="12">
    <source>
        <dbReference type="SAM" id="MobiDB-lite"/>
    </source>
</evidence>
<evidence type="ECO:0000256" key="7">
    <source>
        <dbReference type="ARBA" id="ARBA00022824"/>
    </source>
</evidence>
<dbReference type="EMBL" id="CM035415">
    <property type="protein sequence ID" value="KAH7427971.1"/>
    <property type="molecule type" value="Genomic_DNA"/>
</dbReference>
<feature type="domain" description="Thioredoxin" evidence="14">
    <location>
        <begin position="426"/>
        <end position="568"/>
    </location>
</feature>
<keyword evidence="16" id="KW-1185">Reference proteome</keyword>
<feature type="chain" id="PRO_5035878945" description="protein disulfide-isomerase" evidence="13">
    <location>
        <begin position="30"/>
        <end position="610"/>
    </location>
</feature>